<protein>
    <submittedName>
        <fullName evidence="2">14274_t:CDS:1</fullName>
    </submittedName>
</protein>
<comment type="caution">
    <text evidence="2">The sequence shown here is derived from an EMBL/GenBank/DDBJ whole genome shotgun (WGS) entry which is preliminary data.</text>
</comment>
<feature type="non-terminal residue" evidence="2">
    <location>
        <position position="1"/>
    </location>
</feature>
<dbReference type="AlphaFoldDB" id="A0A9N9NZ28"/>
<name>A0A9N9NZ28_9GLOM</name>
<feature type="region of interest" description="Disordered" evidence="1">
    <location>
        <begin position="1"/>
        <end position="20"/>
    </location>
</feature>
<evidence type="ECO:0000256" key="1">
    <source>
        <dbReference type="SAM" id="MobiDB-lite"/>
    </source>
</evidence>
<gene>
    <name evidence="2" type="ORF">DERYTH_LOCUS19242</name>
</gene>
<reference evidence="2" key="1">
    <citation type="submission" date="2021-06" db="EMBL/GenBank/DDBJ databases">
        <authorList>
            <person name="Kallberg Y."/>
            <person name="Tangrot J."/>
            <person name="Rosling A."/>
        </authorList>
    </citation>
    <scope>NUCLEOTIDE SEQUENCE</scope>
    <source>
        <strain evidence="2">MA453B</strain>
    </source>
</reference>
<dbReference type="Proteomes" id="UP000789405">
    <property type="component" value="Unassembled WGS sequence"/>
</dbReference>
<proteinExistence type="predicted"/>
<keyword evidence="3" id="KW-1185">Reference proteome</keyword>
<sequence length="52" mass="5751">MGNLKSHLRQLDKILPPEEDNNNQLAKTLLGVLTNNAASIIKSMDQIAVEHI</sequence>
<organism evidence="2 3">
    <name type="scientific">Dentiscutata erythropus</name>
    <dbReference type="NCBI Taxonomy" id="1348616"/>
    <lineage>
        <taxon>Eukaryota</taxon>
        <taxon>Fungi</taxon>
        <taxon>Fungi incertae sedis</taxon>
        <taxon>Mucoromycota</taxon>
        <taxon>Glomeromycotina</taxon>
        <taxon>Glomeromycetes</taxon>
        <taxon>Diversisporales</taxon>
        <taxon>Gigasporaceae</taxon>
        <taxon>Dentiscutata</taxon>
    </lineage>
</organism>
<evidence type="ECO:0000313" key="3">
    <source>
        <dbReference type="Proteomes" id="UP000789405"/>
    </source>
</evidence>
<evidence type="ECO:0000313" key="2">
    <source>
        <dbReference type="EMBL" id="CAG8776973.1"/>
    </source>
</evidence>
<dbReference type="EMBL" id="CAJVPY010020781">
    <property type="protein sequence ID" value="CAG8776973.1"/>
    <property type="molecule type" value="Genomic_DNA"/>
</dbReference>
<accession>A0A9N9NZ28</accession>
<feature type="non-terminal residue" evidence="2">
    <location>
        <position position="52"/>
    </location>
</feature>